<feature type="compositionally biased region" description="Low complexity" evidence="1">
    <location>
        <begin position="1453"/>
        <end position="1465"/>
    </location>
</feature>
<accession>A0AAD7KFA3</accession>
<reference evidence="2" key="1">
    <citation type="submission" date="2023-03" db="EMBL/GenBank/DDBJ databases">
        <title>Massive genome expansion in bonnet fungi (Mycena s.s.) driven by repeated elements and novel gene families across ecological guilds.</title>
        <authorList>
            <consortium name="Lawrence Berkeley National Laboratory"/>
            <person name="Harder C.B."/>
            <person name="Miyauchi S."/>
            <person name="Viragh M."/>
            <person name="Kuo A."/>
            <person name="Thoen E."/>
            <person name="Andreopoulos B."/>
            <person name="Lu D."/>
            <person name="Skrede I."/>
            <person name="Drula E."/>
            <person name="Henrissat B."/>
            <person name="Morin E."/>
            <person name="Kohler A."/>
            <person name="Barry K."/>
            <person name="LaButti K."/>
            <person name="Morin E."/>
            <person name="Salamov A."/>
            <person name="Lipzen A."/>
            <person name="Mereny Z."/>
            <person name="Hegedus B."/>
            <person name="Baldrian P."/>
            <person name="Stursova M."/>
            <person name="Weitz H."/>
            <person name="Taylor A."/>
            <person name="Grigoriev I.V."/>
            <person name="Nagy L.G."/>
            <person name="Martin F."/>
            <person name="Kauserud H."/>
        </authorList>
    </citation>
    <scope>NUCLEOTIDE SEQUENCE</scope>
    <source>
        <strain evidence="2">CBHHK182m</strain>
    </source>
</reference>
<feature type="region of interest" description="Disordered" evidence="1">
    <location>
        <begin position="1"/>
        <end position="52"/>
    </location>
</feature>
<keyword evidence="3" id="KW-1185">Reference proteome</keyword>
<dbReference type="Proteomes" id="UP001215598">
    <property type="component" value="Unassembled WGS sequence"/>
</dbReference>
<protein>
    <recommendedName>
        <fullName evidence="4">Telomere-associated protein Rif1 N-terminal domain-containing protein</fullName>
    </recommendedName>
</protein>
<dbReference type="SUPFAM" id="SSF48371">
    <property type="entry name" value="ARM repeat"/>
    <property type="match status" value="1"/>
</dbReference>
<comment type="caution">
    <text evidence="2">The sequence shown here is derived from an EMBL/GenBank/DDBJ whole genome shotgun (WGS) entry which is preliminary data.</text>
</comment>
<organism evidence="2 3">
    <name type="scientific">Mycena metata</name>
    <dbReference type="NCBI Taxonomy" id="1033252"/>
    <lineage>
        <taxon>Eukaryota</taxon>
        <taxon>Fungi</taxon>
        <taxon>Dikarya</taxon>
        <taxon>Basidiomycota</taxon>
        <taxon>Agaricomycotina</taxon>
        <taxon>Agaricomycetes</taxon>
        <taxon>Agaricomycetidae</taxon>
        <taxon>Agaricales</taxon>
        <taxon>Marasmiineae</taxon>
        <taxon>Mycenaceae</taxon>
        <taxon>Mycena</taxon>
    </lineage>
</organism>
<feature type="region of interest" description="Disordered" evidence="1">
    <location>
        <begin position="1251"/>
        <end position="1302"/>
    </location>
</feature>
<proteinExistence type="predicted"/>
<evidence type="ECO:0000313" key="2">
    <source>
        <dbReference type="EMBL" id="KAJ7784375.1"/>
    </source>
</evidence>
<feature type="compositionally biased region" description="Basic and acidic residues" evidence="1">
    <location>
        <begin position="1265"/>
        <end position="1277"/>
    </location>
</feature>
<feature type="compositionally biased region" description="Low complexity" evidence="1">
    <location>
        <begin position="1381"/>
        <end position="1391"/>
    </location>
</feature>
<feature type="compositionally biased region" description="Low complexity" evidence="1">
    <location>
        <begin position="1149"/>
        <end position="1164"/>
    </location>
</feature>
<feature type="region of interest" description="Disordered" evidence="1">
    <location>
        <begin position="385"/>
        <end position="406"/>
    </location>
</feature>
<evidence type="ECO:0000313" key="3">
    <source>
        <dbReference type="Proteomes" id="UP001215598"/>
    </source>
</evidence>
<gene>
    <name evidence="2" type="ORF">B0H16DRAFT_295876</name>
</gene>
<feature type="region of interest" description="Disordered" evidence="1">
    <location>
        <begin position="1310"/>
        <end position="1329"/>
    </location>
</feature>
<sequence length="1492" mass="163585">MSLPTPPNTGHREKENRVPPRAHVIWSPNNQYRTITPTLSPHPPPAPRVTKNLPTKSILKRRSEPLLPLIDAFQRETTPEPERPKFDPTYLSSPVTTILDPAASLDDLIRAYSILAARIRANITLTTDSDASFPILQPLRKNRDALEQALVRDIARCLVNPETMDYDQTPEDMEEEACLKEQPVLLPSPKNSPKKKKKGTTAKKAKYGRDLCTTCHSAIKLLAVVFTLPAVSGVFTFPQLCSILTQVLAIPLADDLPTPNARKTYALSIWLLQSQRLPASVLEKAADRIVFALRRGIEGELGKEGKKGSASDGLKAIHDLSVYQPTIFIPRFEVLLPSVLANLLAQTAGLRTQACHALGGIARGLATLPVSSLHTRISAIVSSILDPKSSSPSTKSPPKSPSNQSPLVRIIRTTLQSTEAQNVSQGPVWGLSVVASLLVLANSATWADDETRRALSALLACSQMHKKTSVRSLGSAVWRCAVWAYCQPLLPADGDDESEVDEEEDNARSKRTTTVQHGRELFWTKVVSTVVDMGVGISIVAALLEEHGGTSEESLTRIATILKFMASKGGSNLTTAFELLEKMVSFEPTDTEWSWNKLLPRGLFSASPGLLTAEFSALETPVRAIVAQCPDVYDVRSLTREEVAQAAIFEKLVEMWRECLGYIGLQDEDPIPPHILSVWEHIIQANVAALQEEEASDADVAEFAILTVEIITDILLEPSIDITLKAGVSFCTDGQANLSNAVLKLKLVRALWAVIRKVIPGPQLLSAAEKFITVIVTHEDEFTDCGDVSRKEWAMFCAEVLIVCDPDDLKDFWAYGGKWTNAVRSMVWRCFVERWKEESECAWQGVDALLAVPFTANKSWELSDSDYDLWEAFLGRGIEKALDYGLDNISVLDHVASSIAKEHSPTSTTSSRIADLLLSHLENFHEARELPESLMEFVNDTLRSSYPPEPRNKQHALWTLRTVTRTIESCPTEFAVDLLRLLEEGLCVWLSDEHQALTETEYGYDAVCLYQGILIKVASLPILPAVLESVGCILEAGFVGRENIPTEITDAFTDFWGSTYAKHPAPARGWPAEIRTCLGIADEVDELAAPWDKVSLSPAFRGAQKVSPNGKKVPVGSPFKLGNARFRSVSLEPADETDGGSAPQEVASVVQPCRPVTPTTPVTVRSRASTPPRPHKLPSTVPSSPTSPASPVYAHYLPSTPSTPKRTPLRVVSGSKSSPNKRRKLDNKENESPRPYIASVLERIIASPSSGHDLVVSKKHASPNQRDEERPSKRSKVDGTLLGGDDLSLRSSTSPRDAEAEEERLVEFSLVEREESSPSAAGFYEGTPPLSKKRKRVLFDAVEVPSVQQVYSRAKEVVAFSLPPKQSDVVMRATSKIIVRRVSSSGSSSSLSRKRRRDSDEAPEEDPFSDNSIARERRSFESSSDDDVYFGQVTPGHVFSPALRRARDDDSDPPSSDDSSMSASPLKGVVSRRLQKAGSNGRRPVAASLAVQ</sequence>
<feature type="region of interest" description="Disordered" evidence="1">
    <location>
        <begin position="182"/>
        <end position="202"/>
    </location>
</feature>
<name>A0AAD7KFA3_9AGAR</name>
<dbReference type="EMBL" id="JARKIB010000002">
    <property type="protein sequence ID" value="KAJ7784375.1"/>
    <property type="molecule type" value="Genomic_DNA"/>
</dbReference>
<feature type="region of interest" description="Disordered" evidence="1">
    <location>
        <begin position="1381"/>
        <end position="1492"/>
    </location>
</feature>
<feature type="region of interest" description="Disordered" evidence="1">
    <location>
        <begin position="1131"/>
        <end position="1234"/>
    </location>
</feature>
<evidence type="ECO:0000256" key="1">
    <source>
        <dbReference type="SAM" id="MobiDB-lite"/>
    </source>
</evidence>
<feature type="compositionally biased region" description="Low complexity" evidence="1">
    <location>
        <begin position="1178"/>
        <end position="1192"/>
    </location>
</feature>
<feature type="compositionally biased region" description="Low complexity" evidence="1">
    <location>
        <begin position="1278"/>
        <end position="1294"/>
    </location>
</feature>
<dbReference type="InterPro" id="IPR016024">
    <property type="entry name" value="ARM-type_fold"/>
</dbReference>
<evidence type="ECO:0008006" key="4">
    <source>
        <dbReference type="Google" id="ProtNLM"/>
    </source>
</evidence>
<feature type="compositionally biased region" description="Basic residues" evidence="1">
    <location>
        <begin position="192"/>
        <end position="202"/>
    </location>
</feature>